<evidence type="ECO:0000259" key="1">
    <source>
        <dbReference type="Pfam" id="PF03372"/>
    </source>
</evidence>
<protein>
    <recommendedName>
        <fullName evidence="1">Endonuclease/exonuclease/phosphatase domain-containing protein</fullName>
    </recommendedName>
</protein>
<proteinExistence type="predicted"/>
<name>A0A9J6GBE2_HAELO</name>
<sequence>MDQARPKDSKKPEAGRDLLIWQWNCNGYQSKRATIIQHLEGIDRKPDIFVLQETHCIETPKLPGYRAHGKSAKTLSENKTGAHRPIGGVCTFVRKGIVFVEHELTTGNWTDSCAVEVIIGRRTKTSTLAVNVYSSTRHRKQKFRTLMQKALRTIKKER</sequence>
<evidence type="ECO:0000313" key="3">
    <source>
        <dbReference type="Proteomes" id="UP000821853"/>
    </source>
</evidence>
<accession>A0A9J6GBE2</accession>
<gene>
    <name evidence="2" type="ORF">HPB48_014048</name>
</gene>
<reference evidence="2 3" key="1">
    <citation type="journal article" date="2020" name="Cell">
        <title>Large-Scale Comparative Analyses of Tick Genomes Elucidate Their Genetic Diversity and Vector Capacities.</title>
        <authorList>
            <consortium name="Tick Genome and Microbiome Consortium (TIGMIC)"/>
            <person name="Jia N."/>
            <person name="Wang J."/>
            <person name="Shi W."/>
            <person name="Du L."/>
            <person name="Sun Y."/>
            <person name="Zhan W."/>
            <person name="Jiang J.F."/>
            <person name="Wang Q."/>
            <person name="Zhang B."/>
            <person name="Ji P."/>
            <person name="Bell-Sakyi L."/>
            <person name="Cui X.M."/>
            <person name="Yuan T.T."/>
            <person name="Jiang B.G."/>
            <person name="Yang W.F."/>
            <person name="Lam T.T."/>
            <person name="Chang Q.C."/>
            <person name="Ding S.J."/>
            <person name="Wang X.J."/>
            <person name="Zhu J.G."/>
            <person name="Ruan X.D."/>
            <person name="Zhao L."/>
            <person name="Wei J.T."/>
            <person name="Ye R.Z."/>
            <person name="Que T.C."/>
            <person name="Du C.H."/>
            <person name="Zhou Y.H."/>
            <person name="Cheng J.X."/>
            <person name="Dai P.F."/>
            <person name="Guo W.B."/>
            <person name="Han X.H."/>
            <person name="Huang E.J."/>
            <person name="Li L.F."/>
            <person name="Wei W."/>
            <person name="Gao Y.C."/>
            <person name="Liu J.Z."/>
            <person name="Shao H.Z."/>
            <person name="Wang X."/>
            <person name="Wang C.C."/>
            <person name="Yang T.C."/>
            <person name="Huo Q.B."/>
            <person name="Li W."/>
            <person name="Chen H.Y."/>
            <person name="Chen S.E."/>
            <person name="Zhou L.G."/>
            <person name="Ni X.B."/>
            <person name="Tian J.H."/>
            <person name="Sheng Y."/>
            <person name="Liu T."/>
            <person name="Pan Y.S."/>
            <person name="Xia L.Y."/>
            <person name="Li J."/>
            <person name="Zhao F."/>
            <person name="Cao W.C."/>
        </authorList>
    </citation>
    <scope>NUCLEOTIDE SEQUENCE [LARGE SCALE GENOMIC DNA]</scope>
    <source>
        <strain evidence="2">HaeL-2018</strain>
    </source>
</reference>
<dbReference type="Gene3D" id="3.60.10.10">
    <property type="entry name" value="Endonuclease/exonuclease/phosphatase"/>
    <property type="match status" value="1"/>
</dbReference>
<dbReference type="Pfam" id="PF03372">
    <property type="entry name" value="Exo_endo_phos"/>
    <property type="match status" value="1"/>
</dbReference>
<dbReference type="InterPro" id="IPR005135">
    <property type="entry name" value="Endo/exonuclease/phosphatase"/>
</dbReference>
<dbReference type="SUPFAM" id="SSF56219">
    <property type="entry name" value="DNase I-like"/>
    <property type="match status" value="1"/>
</dbReference>
<keyword evidence="3" id="KW-1185">Reference proteome</keyword>
<feature type="domain" description="Endonuclease/exonuclease/phosphatase" evidence="1">
    <location>
        <begin position="22"/>
        <end position="130"/>
    </location>
</feature>
<evidence type="ECO:0000313" key="2">
    <source>
        <dbReference type="EMBL" id="KAH9371732.1"/>
    </source>
</evidence>
<comment type="caution">
    <text evidence="2">The sequence shown here is derived from an EMBL/GenBank/DDBJ whole genome shotgun (WGS) entry which is preliminary data.</text>
</comment>
<dbReference type="AlphaFoldDB" id="A0A9J6GBE2"/>
<dbReference type="GO" id="GO:0003824">
    <property type="term" value="F:catalytic activity"/>
    <property type="evidence" value="ECO:0007669"/>
    <property type="project" value="InterPro"/>
</dbReference>
<dbReference type="VEuPathDB" id="VectorBase:HLOH_056107"/>
<dbReference type="EMBL" id="JABSTR010000005">
    <property type="protein sequence ID" value="KAH9371732.1"/>
    <property type="molecule type" value="Genomic_DNA"/>
</dbReference>
<organism evidence="2 3">
    <name type="scientific">Haemaphysalis longicornis</name>
    <name type="common">Bush tick</name>
    <dbReference type="NCBI Taxonomy" id="44386"/>
    <lineage>
        <taxon>Eukaryota</taxon>
        <taxon>Metazoa</taxon>
        <taxon>Ecdysozoa</taxon>
        <taxon>Arthropoda</taxon>
        <taxon>Chelicerata</taxon>
        <taxon>Arachnida</taxon>
        <taxon>Acari</taxon>
        <taxon>Parasitiformes</taxon>
        <taxon>Ixodida</taxon>
        <taxon>Ixodoidea</taxon>
        <taxon>Ixodidae</taxon>
        <taxon>Haemaphysalinae</taxon>
        <taxon>Haemaphysalis</taxon>
    </lineage>
</organism>
<dbReference type="Proteomes" id="UP000821853">
    <property type="component" value="Chromosome 3"/>
</dbReference>
<dbReference type="InterPro" id="IPR036691">
    <property type="entry name" value="Endo/exonu/phosph_ase_sf"/>
</dbReference>